<dbReference type="GO" id="GO:0003700">
    <property type="term" value="F:DNA-binding transcription factor activity"/>
    <property type="evidence" value="ECO:0007669"/>
    <property type="project" value="InterPro"/>
</dbReference>
<reference evidence="6 7" key="1">
    <citation type="submission" date="2018-08" db="EMBL/GenBank/DDBJ databases">
        <title>A genome reference for cultivated species of the human gut microbiota.</title>
        <authorList>
            <person name="Zou Y."/>
            <person name="Xue W."/>
            <person name="Luo G."/>
        </authorList>
    </citation>
    <scope>NUCLEOTIDE SEQUENCE [LARGE SCALE GENOMIC DNA]</scope>
    <source>
        <strain evidence="6 7">AM07-24</strain>
    </source>
</reference>
<dbReference type="GO" id="GO:0005829">
    <property type="term" value="C:cytosol"/>
    <property type="evidence" value="ECO:0007669"/>
    <property type="project" value="TreeGrafter"/>
</dbReference>
<evidence type="ECO:0000256" key="1">
    <source>
        <dbReference type="ARBA" id="ARBA00009437"/>
    </source>
</evidence>
<dbReference type="GeneID" id="83002719"/>
<comment type="caution">
    <text evidence="6">The sequence shown here is derived from an EMBL/GenBank/DDBJ whole genome shotgun (WGS) entry which is preliminary data.</text>
</comment>
<dbReference type="Pfam" id="PF03466">
    <property type="entry name" value="LysR_substrate"/>
    <property type="match status" value="1"/>
</dbReference>
<evidence type="ECO:0000256" key="4">
    <source>
        <dbReference type="ARBA" id="ARBA00023163"/>
    </source>
</evidence>
<dbReference type="GO" id="GO:0003677">
    <property type="term" value="F:DNA binding"/>
    <property type="evidence" value="ECO:0007669"/>
    <property type="project" value="UniProtKB-KW"/>
</dbReference>
<dbReference type="PANTHER" id="PTHR30419">
    <property type="entry name" value="HTH-TYPE TRANSCRIPTIONAL REGULATOR YBHD"/>
    <property type="match status" value="1"/>
</dbReference>
<keyword evidence="3" id="KW-0238">DNA-binding</keyword>
<name>A0A415DTB8_9FIRM</name>
<organism evidence="6 7">
    <name type="scientific">Emergencia timonensis</name>
    <dbReference type="NCBI Taxonomy" id="1776384"/>
    <lineage>
        <taxon>Bacteria</taxon>
        <taxon>Bacillati</taxon>
        <taxon>Bacillota</taxon>
        <taxon>Clostridia</taxon>
        <taxon>Peptostreptococcales</taxon>
        <taxon>Anaerovoracaceae</taxon>
        <taxon>Emergencia</taxon>
    </lineage>
</organism>
<dbReference type="InterPro" id="IPR036390">
    <property type="entry name" value="WH_DNA-bd_sf"/>
</dbReference>
<dbReference type="STRING" id="1776384.GCA_900086585_00297"/>
<dbReference type="InterPro" id="IPR036388">
    <property type="entry name" value="WH-like_DNA-bd_sf"/>
</dbReference>
<dbReference type="InterPro" id="IPR000847">
    <property type="entry name" value="LysR_HTH_N"/>
</dbReference>
<dbReference type="InterPro" id="IPR050950">
    <property type="entry name" value="HTH-type_LysR_regulators"/>
</dbReference>
<evidence type="ECO:0000256" key="3">
    <source>
        <dbReference type="ARBA" id="ARBA00023125"/>
    </source>
</evidence>
<keyword evidence="7" id="KW-1185">Reference proteome</keyword>
<dbReference type="Proteomes" id="UP000284841">
    <property type="component" value="Unassembled WGS sequence"/>
</dbReference>
<evidence type="ECO:0000313" key="7">
    <source>
        <dbReference type="Proteomes" id="UP000284841"/>
    </source>
</evidence>
<dbReference type="Gene3D" id="3.40.190.290">
    <property type="match status" value="1"/>
</dbReference>
<dbReference type="SUPFAM" id="SSF53850">
    <property type="entry name" value="Periplasmic binding protein-like II"/>
    <property type="match status" value="1"/>
</dbReference>
<dbReference type="InterPro" id="IPR005119">
    <property type="entry name" value="LysR_subst-bd"/>
</dbReference>
<accession>A0A415DTB8</accession>
<dbReference type="Gene3D" id="1.10.10.10">
    <property type="entry name" value="Winged helix-like DNA-binding domain superfamily/Winged helix DNA-binding domain"/>
    <property type="match status" value="1"/>
</dbReference>
<feature type="domain" description="HTH lysR-type" evidence="5">
    <location>
        <begin position="1"/>
        <end position="58"/>
    </location>
</feature>
<dbReference type="PROSITE" id="PS50931">
    <property type="entry name" value="HTH_LYSR"/>
    <property type="match status" value="1"/>
</dbReference>
<evidence type="ECO:0000313" key="6">
    <source>
        <dbReference type="EMBL" id="RHJ83129.1"/>
    </source>
</evidence>
<dbReference type="OrthoDB" id="1652954at2"/>
<dbReference type="SUPFAM" id="SSF46785">
    <property type="entry name" value="Winged helix' DNA-binding domain"/>
    <property type="match status" value="1"/>
</dbReference>
<dbReference type="Pfam" id="PF00126">
    <property type="entry name" value="HTH_1"/>
    <property type="match status" value="1"/>
</dbReference>
<dbReference type="EMBL" id="QRMS01000010">
    <property type="protein sequence ID" value="RHJ83129.1"/>
    <property type="molecule type" value="Genomic_DNA"/>
</dbReference>
<protein>
    <submittedName>
        <fullName evidence="6">LysR family transcriptional regulator</fullName>
    </submittedName>
</protein>
<dbReference type="RefSeq" id="WP_067532897.1">
    <property type="nucleotide sequence ID" value="NZ_AP025567.1"/>
</dbReference>
<keyword evidence="4" id="KW-0804">Transcription</keyword>
<dbReference type="PANTHER" id="PTHR30419:SF8">
    <property type="entry name" value="NITROGEN ASSIMILATION TRANSCRIPTIONAL ACTIVATOR-RELATED"/>
    <property type="match status" value="1"/>
</dbReference>
<dbReference type="CDD" id="cd05466">
    <property type="entry name" value="PBP2_LTTR_substrate"/>
    <property type="match status" value="1"/>
</dbReference>
<gene>
    <name evidence="6" type="ORF">DW099_19220</name>
</gene>
<evidence type="ECO:0000259" key="5">
    <source>
        <dbReference type="PROSITE" id="PS50931"/>
    </source>
</evidence>
<proteinExistence type="inferred from homology"/>
<evidence type="ECO:0000256" key="2">
    <source>
        <dbReference type="ARBA" id="ARBA00023015"/>
    </source>
</evidence>
<dbReference type="AlphaFoldDB" id="A0A415DTB8"/>
<comment type="similarity">
    <text evidence="1">Belongs to the LysR transcriptional regulatory family.</text>
</comment>
<sequence length="301" mass="34657">MNIKDLKCFEAVYEQKSINKAAKQLYITPQGLGSNIRSLENELGTVLFERAKQGVTPTESAQLLYKRAGLLIEEFEQIRNEVQQLSHREDVLRIGCACGVFNVIPFKLIQDFIEENTPVKVEWCEYANSEVKAMIDASEIEYGFIVGGWDNEDNMVRKLAENDVYLLAYEGHPLYEKEKVNIDMLEGEPLITLNEHFNLYHDFKKTCQVRGFEPTIIAKTADANFQHKLCRQGYGLAVVTAFSLEDVQMNGIRAIPFEEELKWEVYGVYRKAIGSYRLIQKFEEFIKKDFLMECCSDKNGN</sequence>
<keyword evidence="2" id="KW-0805">Transcription regulation</keyword>